<dbReference type="NCBIfam" id="TIGR00231">
    <property type="entry name" value="small_GTP"/>
    <property type="match status" value="1"/>
</dbReference>
<dbReference type="NCBIfam" id="NF000908">
    <property type="entry name" value="PRK00089.1"/>
    <property type="match status" value="1"/>
</dbReference>
<evidence type="ECO:0000256" key="8">
    <source>
        <dbReference type="RuleBase" id="RU003761"/>
    </source>
</evidence>
<keyword evidence="3 6" id="KW-0547">Nucleotide-binding</keyword>
<accession>A0A077AWN9</accession>
<dbReference type="AlphaFoldDB" id="A0A077AWN9"/>
<evidence type="ECO:0000256" key="5">
    <source>
        <dbReference type="ARBA" id="ARBA00023134"/>
    </source>
</evidence>
<evidence type="ECO:0000256" key="2">
    <source>
        <dbReference type="ARBA" id="ARBA00020484"/>
    </source>
</evidence>
<keyword evidence="6" id="KW-0472">Membrane</keyword>
<dbReference type="GO" id="GO:0005886">
    <property type="term" value="C:plasma membrane"/>
    <property type="evidence" value="ECO:0007669"/>
    <property type="project" value="UniProtKB-SubCell"/>
</dbReference>
<feature type="region of interest" description="G4" evidence="7">
    <location>
        <begin position="118"/>
        <end position="121"/>
    </location>
</feature>
<dbReference type="eggNOG" id="COG1159">
    <property type="taxonomic scope" value="Bacteria"/>
</dbReference>
<comment type="subcellular location">
    <subcellularLocation>
        <location evidence="6">Cytoplasm</location>
    </subcellularLocation>
    <subcellularLocation>
        <location evidence="6">Cell membrane</location>
        <topology evidence="6">Peripheral membrane protein</topology>
    </subcellularLocation>
</comment>
<dbReference type="OrthoDB" id="9805918at2"/>
<evidence type="ECO:0000256" key="1">
    <source>
        <dbReference type="ARBA" id="ARBA00007921"/>
    </source>
</evidence>
<evidence type="ECO:0000259" key="9">
    <source>
        <dbReference type="PROSITE" id="PS50823"/>
    </source>
</evidence>
<dbReference type="GO" id="GO:0043024">
    <property type="term" value="F:ribosomal small subunit binding"/>
    <property type="evidence" value="ECO:0007669"/>
    <property type="project" value="TreeGrafter"/>
</dbReference>
<keyword evidence="6" id="KW-0690">Ribosome biogenesis</keyword>
<dbReference type="CDD" id="cd22534">
    <property type="entry name" value="KH-II_Era"/>
    <property type="match status" value="1"/>
</dbReference>
<evidence type="ECO:0000313" key="12">
    <source>
        <dbReference type="Proteomes" id="UP000028926"/>
    </source>
</evidence>
<evidence type="ECO:0000313" key="11">
    <source>
        <dbReference type="EMBL" id="AIK96053.1"/>
    </source>
</evidence>
<evidence type="ECO:0000256" key="3">
    <source>
        <dbReference type="ARBA" id="ARBA00022741"/>
    </source>
</evidence>
<keyword evidence="6" id="KW-0963">Cytoplasm</keyword>
<comment type="subunit">
    <text evidence="6">Monomer.</text>
</comment>
<feature type="region of interest" description="G3" evidence="7">
    <location>
        <begin position="58"/>
        <end position="61"/>
    </location>
</feature>
<dbReference type="InterPro" id="IPR009019">
    <property type="entry name" value="KH_sf_prok-type"/>
</dbReference>
<keyword evidence="6" id="KW-1003">Cell membrane</keyword>
<feature type="domain" description="KH type-2" evidence="9">
    <location>
        <begin position="199"/>
        <end position="276"/>
    </location>
</feature>
<keyword evidence="12" id="KW-1185">Reference proteome</keyword>
<dbReference type="InterPro" id="IPR004044">
    <property type="entry name" value="KH_dom_type_2"/>
</dbReference>
<dbReference type="InterPro" id="IPR006073">
    <property type="entry name" value="GTP-bd"/>
</dbReference>
<dbReference type="HAMAP" id="MF_00367">
    <property type="entry name" value="GTPase_Era"/>
    <property type="match status" value="1"/>
</dbReference>
<dbReference type="Proteomes" id="UP000028926">
    <property type="component" value="Chromosome"/>
</dbReference>
<dbReference type="HOGENOM" id="CLU_038009_1_1_5"/>
<dbReference type="STRING" id="91604.ID47_03780"/>
<dbReference type="Pfam" id="PF01926">
    <property type="entry name" value="MMR_HSR1"/>
    <property type="match status" value="1"/>
</dbReference>
<dbReference type="NCBIfam" id="TIGR00436">
    <property type="entry name" value="era"/>
    <property type="match status" value="1"/>
</dbReference>
<dbReference type="GO" id="GO:0005829">
    <property type="term" value="C:cytosol"/>
    <property type="evidence" value="ECO:0007669"/>
    <property type="project" value="TreeGrafter"/>
</dbReference>
<dbReference type="InterPro" id="IPR027417">
    <property type="entry name" value="P-loop_NTPase"/>
</dbReference>
<sequence>MTQFGFIAVLGEPNAGKSTLINQLVGQKVSIVSPKVQTTRQRILGIAMAGDAQLVLIDTPGIFAPKKRLDRAMVASAWDAGRDADQTILIVDASQKIQSRSQEILKGLEGCKVILVLNKVDAVDKARLLKLAETYHQYEQVTEIFMISALTGDGVPDLMAYLVSKAPAGPWMFPEDDITDMPQRLWASEITREQLYHQLHQELPYETFVETEAWEEFDNGSVKINQVIYVNRDGQKSIILGKRGAKIKEISQAAREELSQLLGRQVHLYLYVKVAENWSEKSSFYRNIGLDFNA</sequence>
<evidence type="ECO:0000256" key="7">
    <source>
        <dbReference type="PROSITE-ProRule" id="PRU01050"/>
    </source>
</evidence>
<dbReference type="InterPro" id="IPR030388">
    <property type="entry name" value="G_ERA_dom"/>
</dbReference>
<evidence type="ECO:0000256" key="4">
    <source>
        <dbReference type="ARBA" id="ARBA00022884"/>
    </source>
</evidence>
<keyword evidence="4 6" id="KW-0694">RNA-binding</keyword>
<organism evidence="11 12">
    <name type="scientific">Candidatus Odyssella acanthamoebae</name>
    <dbReference type="NCBI Taxonomy" id="91604"/>
    <lineage>
        <taxon>Bacteria</taxon>
        <taxon>Pseudomonadati</taxon>
        <taxon>Pseudomonadota</taxon>
        <taxon>Alphaproteobacteria</taxon>
        <taxon>Holosporales</taxon>
        <taxon>Candidatus Paracaedibacteraceae</taxon>
        <taxon>Candidatus Odyssella</taxon>
    </lineage>
</organism>
<protein>
    <recommendedName>
        <fullName evidence="2 6">GTPase Era</fullName>
    </recommendedName>
</protein>
<dbReference type="Pfam" id="PF07650">
    <property type="entry name" value="KH_2"/>
    <property type="match status" value="1"/>
</dbReference>
<feature type="region of interest" description="G2" evidence="7">
    <location>
        <begin position="37"/>
        <end position="41"/>
    </location>
</feature>
<dbReference type="RefSeq" id="WP_038463956.1">
    <property type="nucleotide sequence ID" value="NZ_CP008941.1"/>
</dbReference>
<dbReference type="GO" id="GO:0070181">
    <property type="term" value="F:small ribosomal subunit rRNA binding"/>
    <property type="evidence" value="ECO:0007669"/>
    <property type="project" value="UniProtKB-UniRule"/>
</dbReference>
<dbReference type="SUPFAM" id="SSF52540">
    <property type="entry name" value="P-loop containing nucleoside triphosphate hydrolases"/>
    <property type="match status" value="1"/>
</dbReference>
<evidence type="ECO:0000256" key="6">
    <source>
        <dbReference type="HAMAP-Rule" id="MF_00367"/>
    </source>
</evidence>
<comment type="function">
    <text evidence="6">An essential GTPase that binds both GDP and GTP, with rapid nucleotide exchange. Plays a role in 16S rRNA processing and 30S ribosomal subunit biogenesis and possibly also in cell cycle regulation and energy metabolism.</text>
</comment>
<dbReference type="PANTHER" id="PTHR42698">
    <property type="entry name" value="GTPASE ERA"/>
    <property type="match status" value="1"/>
</dbReference>
<feature type="binding site" evidence="6">
    <location>
        <begin position="118"/>
        <end position="121"/>
    </location>
    <ligand>
        <name>GTP</name>
        <dbReference type="ChEBI" id="CHEBI:37565"/>
    </ligand>
</feature>
<dbReference type="PANTHER" id="PTHR42698:SF1">
    <property type="entry name" value="GTPASE ERA, MITOCHONDRIAL"/>
    <property type="match status" value="1"/>
</dbReference>
<dbReference type="PROSITE" id="PS50823">
    <property type="entry name" value="KH_TYPE_2"/>
    <property type="match status" value="1"/>
</dbReference>
<dbReference type="GO" id="GO:0005525">
    <property type="term" value="F:GTP binding"/>
    <property type="evidence" value="ECO:0007669"/>
    <property type="project" value="UniProtKB-UniRule"/>
</dbReference>
<comment type="similarity">
    <text evidence="1 6 7 8">Belongs to the TRAFAC class TrmE-Era-EngA-EngB-Septin-like GTPase superfamily. Era GTPase family.</text>
</comment>
<dbReference type="Gene3D" id="3.30.300.20">
    <property type="match status" value="1"/>
</dbReference>
<name>A0A077AWN9_9PROT</name>
<dbReference type="GO" id="GO:0003924">
    <property type="term" value="F:GTPase activity"/>
    <property type="evidence" value="ECO:0007669"/>
    <property type="project" value="UniProtKB-UniRule"/>
</dbReference>
<dbReference type="InterPro" id="IPR005662">
    <property type="entry name" value="GTPase_Era-like"/>
</dbReference>
<dbReference type="PROSITE" id="PS51713">
    <property type="entry name" value="G_ERA"/>
    <property type="match status" value="1"/>
</dbReference>
<dbReference type="EMBL" id="CP008941">
    <property type="protein sequence ID" value="AIK96053.1"/>
    <property type="molecule type" value="Genomic_DNA"/>
</dbReference>
<feature type="binding site" evidence="6">
    <location>
        <begin position="11"/>
        <end position="18"/>
    </location>
    <ligand>
        <name>GTP</name>
        <dbReference type="ChEBI" id="CHEBI:37565"/>
    </ligand>
</feature>
<evidence type="ECO:0000259" key="10">
    <source>
        <dbReference type="PROSITE" id="PS51713"/>
    </source>
</evidence>
<gene>
    <name evidence="6" type="primary">era</name>
    <name evidence="11" type="ORF">ID47_03780</name>
</gene>
<proteinExistence type="inferred from homology"/>
<dbReference type="Gene3D" id="3.40.50.300">
    <property type="entry name" value="P-loop containing nucleotide triphosphate hydrolases"/>
    <property type="match status" value="1"/>
</dbReference>
<feature type="domain" description="Era-type G" evidence="10">
    <location>
        <begin position="3"/>
        <end position="168"/>
    </location>
</feature>
<dbReference type="KEGG" id="paca:ID47_03780"/>
<keyword evidence="5 6" id="KW-0342">GTP-binding</keyword>
<dbReference type="InterPro" id="IPR005225">
    <property type="entry name" value="Small_GTP-bd"/>
</dbReference>
<feature type="binding site" evidence="6">
    <location>
        <begin position="58"/>
        <end position="62"/>
    </location>
    <ligand>
        <name>GTP</name>
        <dbReference type="ChEBI" id="CHEBI:37565"/>
    </ligand>
</feature>
<dbReference type="CDD" id="cd04163">
    <property type="entry name" value="Era"/>
    <property type="match status" value="1"/>
</dbReference>
<keyword evidence="6" id="KW-0699">rRNA-binding</keyword>
<dbReference type="SUPFAM" id="SSF54814">
    <property type="entry name" value="Prokaryotic type KH domain (KH-domain type II)"/>
    <property type="match status" value="1"/>
</dbReference>
<reference evidence="11 12" key="1">
    <citation type="submission" date="2014-07" db="EMBL/GenBank/DDBJ databases">
        <title>Comparative genomic insights into amoeba endosymbionts belonging to the families of Holosporaceae and Candidatus Midichloriaceae within Rickettsiales.</title>
        <authorList>
            <person name="Wang Z."/>
            <person name="Wu M."/>
        </authorList>
    </citation>
    <scope>NUCLEOTIDE SEQUENCE [LARGE SCALE GENOMIC DNA]</scope>
    <source>
        <strain evidence="11">PRA3</strain>
    </source>
</reference>
<feature type="region of interest" description="G5" evidence="7">
    <location>
        <begin position="147"/>
        <end position="149"/>
    </location>
</feature>
<feature type="region of interest" description="G1" evidence="7">
    <location>
        <begin position="11"/>
        <end position="18"/>
    </location>
</feature>
<dbReference type="InterPro" id="IPR015946">
    <property type="entry name" value="KH_dom-like_a/b"/>
</dbReference>
<dbReference type="GO" id="GO:0000028">
    <property type="term" value="P:ribosomal small subunit assembly"/>
    <property type="evidence" value="ECO:0007669"/>
    <property type="project" value="TreeGrafter"/>
</dbReference>